<feature type="signal peptide" evidence="2">
    <location>
        <begin position="1"/>
        <end position="19"/>
    </location>
</feature>
<evidence type="ECO:0000313" key="4">
    <source>
        <dbReference type="Proteomes" id="UP000432015"/>
    </source>
</evidence>
<accession>A0A7K1LE57</accession>
<reference evidence="3 4" key="1">
    <citation type="submission" date="2019-11" db="EMBL/GenBank/DDBJ databases">
        <authorList>
            <person name="Cao P."/>
        </authorList>
    </citation>
    <scope>NUCLEOTIDE SEQUENCE [LARGE SCALE GENOMIC DNA]</scope>
    <source>
        <strain evidence="3 4">NEAU-AAG5</strain>
    </source>
</reference>
<keyword evidence="2" id="KW-0732">Signal</keyword>
<evidence type="ECO:0000256" key="2">
    <source>
        <dbReference type="SAM" id="SignalP"/>
    </source>
</evidence>
<organism evidence="3 4">
    <name type="scientific">Actinomadura litoris</name>
    <dbReference type="NCBI Taxonomy" id="2678616"/>
    <lineage>
        <taxon>Bacteria</taxon>
        <taxon>Bacillati</taxon>
        <taxon>Actinomycetota</taxon>
        <taxon>Actinomycetes</taxon>
        <taxon>Streptosporangiales</taxon>
        <taxon>Thermomonosporaceae</taxon>
        <taxon>Actinomadura</taxon>
    </lineage>
</organism>
<gene>
    <name evidence="3" type="ORF">GNZ18_38580</name>
</gene>
<name>A0A7K1LE57_9ACTN</name>
<dbReference type="AlphaFoldDB" id="A0A7K1LE57"/>
<feature type="compositionally biased region" description="Basic and acidic residues" evidence="1">
    <location>
        <begin position="71"/>
        <end position="87"/>
    </location>
</feature>
<proteinExistence type="predicted"/>
<dbReference type="EMBL" id="WOFH01000021">
    <property type="protein sequence ID" value="MUN42455.1"/>
    <property type="molecule type" value="Genomic_DNA"/>
</dbReference>
<sequence>MRLLSVTVLGTALVTAGLAAPAAGQASGLGRGEVSVEPGAARPGSRVEVAVPRCPHPHGADSPAFTRHVPLRGEGDRGEGVATVRRDAKPGRYTVTARCGTRTVTGRFKVSSGLAWPAILPTSNGL</sequence>
<comment type="caution">
    <text evidence="3">The sequence shown here is derived from an EMBL/GenBank/DDBJ whole genome shotgun (WGS) entry which is preliminary data.</text>
</comment>
<keyword evidence="4" id="KW-1185">Reference proteome</keyword>
<evidence type="ECO:0000256" key="1">
    <source>
        <dbReference type="SAM" id="MobiDB-lite"/>
    </source>
</evidence>
<evidence type="ECO:0000313" key="3">
    <source>
        <dbReference type="EMBL" id="MUN42455.1"/>
    </source>
</evidence>
<feature type="chain" id="PRO_5038657306" evidence="2">
    <location>
        <begin position="20"/>
        <end position="126"/>
    </location>
</feature>
<protein>
    <submittedName>
        <fullName evidence="3">Uncharacterized protein</fullName>
    </submittedName>
</protein>
<feature type="region of interest" description="Disordered" evidence="1">
    <location>
        <begin position="24"/>
        <end position="87"/>
    </location>
</feature>
<dbReference type="Proteomes" id="UP000432015">
    <property type="component" value="Unassembled WGS sequence"/>
</dbReference>
<dbReference type="RefSeq" id="WP_156222156.1">
    <property type="nucleotide sequence ID" value="NZ_WOFH01000021.1"/>
</dbReference>